<evidence type="ECO:0000313" key="2">
    <source>
        <dbReference type="Proteomes" id="UP001370348"/>
    </source>
</evidence>
<organism evidence="1 2">
    <name type="scientific">Pendulispora albinea</name>
    <dbReference type="NCBI Taxonomy" id="2741071"/>
    <lineage>
        <taxon>Bacteria</taxon>
        <taxon>Pseudomonadati</taxon>
        <taxon>Myxococcota</taxon>
        <taxon>Myxococcia</taxon>
        <taxon>Myxococcales</taxon>
        <taxon>Sorangiineae</taxon>
        <taxon>Pendulisporaceae</taxon>
        <taxon>Pendulispora</taxon>
    </lineage>
</organism>
<gene>
    <name evidence="1" type="ORF">LZC94_04615</name>
</gene>
<evidence type="ECO:0000313" key="1">
    <source>
        <dbReference type="EMBL" id="WXB16563.1"/>
    </source>
</evidence>
<accession>A0ABZ2M0A1</accession>
<keyword evidence="2" id="KW-1185">Reference proteome</keyword>
<reference evidence="1 2" key="1">
    <citation type="submission" date="2021-12" db="EMBL/GenBank/DDBJ databases">
        <title>Discovery of the Pendulisporaceae a myxobacterial family with distinct sporulation behavior and unique specialized metabolism.</title>
        <authorList>
            <person name="Garcia R."/>
            <person name="Popoff A."/>
            <person name="Bader C.D."/>
            <person name="Loehr J."/>
            <person name="Walesch S."/>
            <person name="Walt C."/>
            <person name="Boldt J."/>
            <person name="Bunk B."/>
            <person name="Haeckl F.J.F.P.J."/>
            <person name="Gunesch A.P."/>
            <person name="Birkelbach J."/>
            <person name="Nuebel U."/>
            <person name="Pietschmann T."/>
            <person name="Bach T."/>
            <person name="Mueller R."/>
        </authorList>
    </citation>
    <scope>NUCLEOTIDE SEQUENCE [LARGE SCALE GENOMIC DNA]</scope>
    <source>
        <strain evidence="1 2">MSr11954</strain>
    </source>
</reference>
<dbReference type="RefSeq" id="WP_394826188.1">
    <property type="nucleotide sequence ID" value="NZ_CP089984.1"/>
</dbReference>
<name>A0ABZ2M0A1_9BACT</name>
<sequence>MDFLAVYEAMVTCGGTPPFASRIKEMRHHFEERTGRFGPDDPWFEVRIRAFWDDALTTQGLATTVASATSGPLRQAILAWTRPLARAHRGLFHAERGEDGWKLVDRWSGAEFVVGMPDPGLHEALQASALLDGRVVARDNPMEIALLPGALFHPEDATDPIGHVLDAAHERGMVGGDTLDALLRMERNLRSHARVKASYAYRPENLVGTSPRATLRKPFKSP</sequence>
<protein>
    <submittedName>
        <fullName evidence="1">Uncharacterized protein</fullName>
    </submittedName>
</protein>
<dbReference type="Proteomes" id="UP001370348">
    <property type="component" value="Chromosome"/>
</dbReference>
<proteinExistence type="predicted"/>
<dbReference type="EMBL" id="CP089984">
    <property type="protein sequence ID" value="WXB16563.1"/>
    <property type="molecule type" value="Genomic_DNA"/>
</dbReference>